<proteinExistence type="predicted"/>
<sequence>HTDTSLTKTKIGAESDEYEKADLNNLMGFNGAQTSLAIPLYYLYTTISQDVYHVSNSDSTPNGNNNIFCGQLGWPCLTIDYSIIRAGDSILKQIGIVDGYKLNEQIEINQGGKEVQILNQLTDSGAVTDIKSILNIEEDGKISIIVGTLSFNKIIFIINQNATNVYIITGTTTSSGISIDNCLMKMINNIQGYSISTGLVELIGGILLINSIEIKDIIISDSPIVLINENARSVSIDNSQFDNIIRTTSDLTTKNGGTIEATIGGSSGQLTIQNTNFTLCISQQSQQAGGISLIVLNQRTVSISKTSFIQCESDQGSGINAQILSGGTLIIDGASSFVCCKARLDQGASLYSTISGTNSKLILEYELLFEGFIKDQDGIKQTQFGQGRGAYIELSNDGIIEINEILFNDCKGINGGGIKINCQSVLKQSFNGTQFTSCVADQNGGGLYCIINLGEIELNQVIMIGCSALNGGGICTQINNIGKLTIKEQSLFQECISELGKGGAIQIQQNGGTLNIEETTLKKCSALNGGAIYASILTMQEFLIDNGVYFEECEAFSTNELQGRGGAIYINLEQDAPYEFKIGIGTYLNLNKASKFGRDVFVYCKNIDDLEPDFRFLFDIFDDSCNKNNAIYGTEFMQIYSIHPEKLIDIDLLKFVEPYLNVSIYLSENSYLVADSIKLDKYQCSKCSTSPQPILQKHYSRTINAQSMFNQLKLNKLAFDEHLHSLDKTYILI</sequence>
<protein>
    <recommendedName>
        <fullName evidence="3">Right handed beta helix domain-containing protein</fullName>
    </recommendedName>
</protein>
<evidence type="ECO:0000313" key="1">
    <source>
        <dbReference type="EMBL" id="KAA6383937.1"/>
    </source>
</evidence>
<organism evidence="1 2">
    <name type="scientific">Streblomastix strix</name>
    <dbReference type="NCBI Taxonomy" id="222440"/>
    <lineage>
        <taxon>Eukaryota</taxon>
        <taxon>Metamonada</taxon>
        <taxon>Preaxostyla</taxon>
        <taxon>Oxymonadida</taxon>
        <taxon>Streblomastigidae</taxon>
        <taxon>Streblomastix</taxon>
    </lineage>
</organism>
<feature type="non-terminal residue" evidence="1">
    <location>
        <position position="1"/>
    </location>
</feature>
<gene>
    <name evidence="1" type="ORF">EZS28_020534</name>
</gene>
<evidence type="ECO:0008006" key="3">
    <source>
        <dbReference type="Google" id="ProtNLM"/>
    </source>
</evidence>
<reference evidence="1 2" key="1">
    <citation type="submission" date="2019-03" db="EMBL/GenBank/DDBJ databases">
        <title>Single cell metagenomics reveals metabolic interactions within the superorganism composed of flagellate Streblomastix strix and complex community of Bacteroidetes bacteria on its surface.</title>
        <authorList>
            <person name="Treitli S.C."/>
            <person name="Kolisko M."/>
            <person name="Husnik F."/>
            <person name="Keeling P."/>
            <person name="Hampl V."/>
        </authorList>
    </citation>
    <scope>NUCLEOTIDE SEQUENCE [LARGE SCALE GENOMIC DNA]</scope>
    <source>
        <strain evidence="1">ST1C</strain>
    </source>
</reference>
<dbReference type="AlphaFoldDB" id="A0A5J4VMR6"/>
<comment type="caution">
    <text evidence="1">The sequence shown here is derived from an EMBL/GenBank/DDBJ whole genome shotgun (WGS) entry which is preliminary data.</text>
</comment>
<dbReference type="EMBL" id="SNRW01005997">
    <property type="protein sequence ID" value="KAA6383937.1"/>
    <property type="molecule type" value="Genomic_DNA"/>
</dbReference>
<accession>A0A5J4VMR6</accession>
<dbReference type="Proteomes" id="UP000324800">
    <property type="component" value="Unassembled WGS sequence"/>
</dbReference>
<name>A0A5J4VMR6_9EUKA</name>
<evidence type="ECO:0000313" key="2">
    <source>
        <dbReference type="Proteomes" id="UP000324800"/>
    </source>
</evidence>